<feature type="domain" description="Beta-lactamase-related" evidence="1">
    <location>
        <begin position="31"/>
        <end position="301"/>
    </location>
</feature>
<dbReference type="Gene3D" id="3.40.710.10">
    <property type="entry name" value="DD-peptidase/beta-lactamase superfamily"/>
    <property type="match status" value="1"/>
</dbReference>
<protein>
    <submittedName>
        <fullName evidence="2">Beta-lactamase family protein</fullName>
    </submittedName>
</protein>
<evidence type="ECO:0000313" key="2">
    <source>
        <dbReference type="EMBL" id="UXI65874.1"/>
    </source>
</evidence>
<organism evidence="2 3">
    <name type="scientific">Tahibacter amnicola</name>
    <dbReference type="NCBI Taxonomy" id="2976241"/>
    <lineage>
        <taxon>Bacteria</taxon>
        <taxon>Pseudomonadati</taxon>
        <taxon>Pseudomonadota</taxon>
        <taxon>Gammaproteobacteria</taxon>
        <taxon>Lysobacterales</taxon>
        <taxon>Rhodanobacteraceae</taxon>
        <taxon>Tahibacter</taxon>
    </lineage>
</organism>
<evidence type="ECO:0000313" key="3">
    <source>
        <dbReference type="Proteomes" id="UP001064632"/>
    </source>
</evidence>
<accession>A0ABY6B875</accession>
<dbReference type="InterPro" id="IPR050491">
    <property type="entry name" value="AmpC-like"/>
</dbReference>
<dbReference type="InterPro" id="IPR001466">
    <property type="entry name" value="Beta-lactam-related"/>
</dbReference>
<dbReference type="Proteomes" id="UP001064632">
    <property type="component" value="Chromosome"/>
</dbReference>
<reference evidence="2" key="1">
    <citation type="submission" date="2022-09" db="EMBL/GenBank/DDBJ databases">
        <title>Tahibacter sp. nov., isolated from a fresh water.</title>
        <authorList>
            <person name="Baek J.H."/>
            <person name="Lee J.K."/>
            <person name="Kim J.M."/>
            <person name="Jeon C.O."/>
        </authorList>
    </citation>
    <scope>NUCLEOTIDE SEQUENCE</scope>
    <source>
        <strain evidence="2">W38</strain>
    </source>
</reference>
<gene>
    <name evidence="2" type="ORF">N4264_14015</name>
</gene>
<dbReference type="InterPro" id="IPR012338">
    <property type="entry name" value="Beta-lactam/transpept-like"/>
</dbReference>
<dbReference type="Pfam" id="PF00144">
    <property type="entry name" value="Beta-lactamase"/>
    <property type="match status" value="1"/>
</dbReference>
<sequence>MQKALTATRATAMTVAVKAPGRGTWQARHPGSGPEMLHYWASAGKSFVAVAVMQLMEEGKLALTDPISRWVENVPNGEMITVEMLLSHTSGLYSYNEDPAFRAVRRRLSATEVVTIAREHGPLFCPGTNWRYSNTGYTLLGAVIEAVEGKPLEQALTERVVARLKHGRVRTIVREDALADIASPASTTDEPAVDPRTPGASGPIAADAEGMVAFESALLQGHLVRLESLRLMYSRLYPMFGQPMSYGMGVMAYEIPSTQGDPAIWIGHSGGAPGVKAVVAYSLADNAYVAVALTGDGSAEATANLLIQALRPVQPTSEAPAEARRE</sequence>
<proteinExistence type="predicted"/>
<name>A0ABY6B875_9GAMM</name>
<dbReference type="RefSeq" id="WP_261692869.1">
    <property type="nucleotide sequence ID" value="NZ_CP104694.1"/>
</dbReference>
<dbReference type="PANTHER" id="PTHR46825:SF9">
    <property type="entry name" value="BETA-LACTAMASE-RELATED DOMAIN-CONTAINING PROTEIN"/>
    <property type="match status" value="1"/>
</dbReference>
<dbReference type="SUPFAM" id="SSF56601">
    <property type="entry name" value="beta-lactamase/transpeptidase-like"/>
    <property type="match status" value="1"/>
</dbReference>
<keyword evidence="3" id="KW-1185">Reference proteome</keyword>
<dbReference type="PANTHER" id="PTHR46825">
    <property type="entry name" value="D-ALANYL-D-ALANINE-CARBOXYPEPTIDASE/ENDOPEPTIDASE AMPH"/>
    <property type="match status" value="1"/>
</dbReference>
<evidence type="ECO:0000259" key="1">
    <source>
        <dbReference type="Pfam" id="PF00144"/>
    </source>
</evidence>
<dbReference type="EMBL" id="CP104694">
    <property type="protein sequence ID" value="UXI65874.1"/>
    <property type="molecule type" value="Genomic_DNA"/>
</dbReference>